<dbReference type="CDD" id="cd02439">
    <property type="entry name" value="DMB-PRT_CobT"/>
    <property type="match status" value="1"/>
</dbReference>
<evidence type="ECO:0000256" key="10">
    <source>
        <dbReference type="ARBA" id="ARBA00047340"/>
    </source>
</evidence>
<evidence type="ECO:0000256" key="7">
    <source>
        <dbReference type="ARBA" id="ARBA00022676"/>
    </source>
</evidence>
<dbReference type="EMBL" id="DVJM01000105">
    <property type="protein sequence ID" value="HIS78746.1"/>
    <property type="molecule type" value="Genomic_DNA"/>
</dbReference>
<reference evidence="12" key="1">
    <citation type="submission" date="2020-10" db="EMBL/GenBank/DDBJ databases">
        <authorList>
            <person name="Gilroy R."/>
        </authorList>
    </citation>
    <scope>NUCLEOTIDE SEQUENCE</scope>
    <source>
        <strain evidence="12">6086</strain>
    </source>
</reference>
<dbReference type="Gene3D" id="1.10.1610.10">
    <property type="match status" value="1"/>
</dbReference>
<dbReference type="Proteomes" id="UP000824141">
    <property type="component" value="Unassembled WGS sequence"/>
</dbReference>
<keyword evidence="8 11" id="KW-0808">Transferase</keyword>
<dbReference type="PANTHER" id="PTHR43463:SF1">
    <property type="entry name" value="NICOTINATE-NUCLEOTIDE--DIMETHYLBENZIMIDAZOLE PHOSPHORIBOSYLTRANSFERASE"/>
    <property type="match status" value="1"/>
</dbReference>
<evidence type="ECO:0000256" key="5">
    <source>
        <dbReference type="ARBA" id="ARBA00015486"/>
    </source>
</evidence>
<gene>
    <name evidence="11 12" type="primary">cobT</name>
    <name evidence="12" type="ORF">IAD03_05185</name>
</gene>
<dbReference type="InterPro" id="IPR003200">
    <property type="entry name" value="Nict_dMeBzImd_PRibTrfase"/>
</dbReference>
<protein>
    <recommendedName>
        <fullName evidence="5 11">Nicotinate-nucleotide--dimethylbenzimidazole phosphoribosyltransferase</fullName>
        <shortName evidence="11">NN:DBI PRT</shortName>
        <ecNumber evidence="4 11">2.4.2.21</ecNumber>
    </recommendedName>
    <alternativeName>
        <fullName evidence="9 11">N(1)-alpha-phosphoribosyltransferase</fullName>
    </alternativeName>
</protein>
<name>A0A9D1FRT9_9FIRM</name>
<dbReference type="SUPFAM" id="SSF52733">
    <property type="entry name" value="Nicotinate mononucleotide:5,6-dimethylbenzimidazole phosphoribosyltransferase (CobT)"/>
    <property type="match status" value="1"/>
</dbReference>
<dbReference type="GO" id="GO:0009236">
    <property type="term" value="P:cobalamin biosynthetic process"/>
    <property type="evidence" value="ECO:0007669"/>
    <property type="project" value="UniProtKB-UniRule"/>
</dbReference>
<evidence type="ECO:0000256" key="8">
    <source>
        <dbReference type="ARBA" id="ARBA00022679"/>
    </source>
</evidence>
<sequence length="363" mass="37300">MQKMDANERELLRLLESVTEPDEAAREAAARQWASCAKPLGSLGLLEEAVERIAALTGSSPVSLSPRAVLVLCADNGVVAQGVTQTDSSVTAIVTQNLAKGRTSVCRMASVANCRVVPVDMGVLDFPETPGVLRRRTGNGTGDISLGPAMTRGQAAQALLTGIDLVREQREAGVRLLATGEMGIGNTTTSSAVASVLLARPVPEMTGCGAGLSGEGLRRKIRAIESAIRVNQPDSSDPLDVLAKLGGFDLAGMCGVFLGGALYGVPVLADGFISTVAALCAVRLCPKAKKAVFASHVSAEPAGRQVLDALGLPPLVTAGMRLGEGTGAVAAIPLLDMALAVFAEGDTFEESGIEPYVPLGDTE</sequence>
<comment type="pathway">
    <text evidence="2 11">Nucleoside biosynthesis; alpha-ribazole biosynthesis; alpha-ribazole from 5,6-dimethylbenzimidazole: step 1/2.</text>
</comment>
<dbReference type="InterPro" id="IPR036087">
    <property type="entry name" value="Nict_dMeBzImd_PRibTrfase_sf"/>
</dbReference>
<evidence type="ECO:0000313" key="12">
    <source>
        <dbReference type="EMBL" id="HIS78746.1"/>
    </source>
</evidence>
<evidence type="ECO:0000256" key="11">
    <source>
        <dbReference type="HAMAP-Rule" id="MF_00230"/>
    </source>
</evidence>
<comment type="caution">
    <text evidence="12">The sequence shown here is derived from an EMBL/GenBank/DDBJ whole genome shotgun (WGS) entry which is preliminary data.</text>
</comment>
<dbReference type="PANTHER" id="PTHR43463">
    <property type="entry name" value="NICOTINATE-NUCLEOTIDE--DIMETHYLBENZIMIDAZOLE PHOSPHORIBOSYLTRANSFERASE"/>
    <property type="match status" value="1"/>
</dbReference>
<dbReference type="InterPro" id="IPR023195">
    <property type="entry name" value="Nict_dMeBzImd_PRibTrfase_N"/>
</dbReference>
<evidence type="ECO:0000313" key="13">
    <source>
        <dbReference type="Proteomes" id="UP000824141"/>
    </source>
</evidence>
<organism evidence="12 13">
    <name type="scientific">Candidatus Caccousia stercoris</name>
    <dbReference type="NCBI Taxonomy" id="2840723"/>
    <lineage>
        <taxon>Bacteria</taxon>
        <taxon>Bacillati</taxon>
        <taxon>Bacillota</taxon>
        <taxon>Clostridia</taxon>
        <taxon>Eubacteriales</taxon>
        <taxon>Oscillospiraceae</taxon>
        <taxon>Oscillospiraceae incertae sedis</taxon>
        <taxon>Candidatus Caccousia</taxon>
    </lineage>
</organism>
<proteinExistence type="inferred from homology"/>
<dbReference type="Pfam" id="PF02277">
    <property type="entry name" value="DBI_PRT"/>
    <property type="match status" value="1"/>
</dbReference>
<dbReference type="Gene3D" id="3.40.50.10210">
    <property type="match status" value="1"/>
</dbReference>
<dbReference type="AlphaFoldDB" id="A0A9D1FRT9"/>
<evidence type="ECO:0000256" key="2">
    <source>
        <dbReference type="ARBA" id="ARBA00005049"/>
    </source>
</evidence>
<evidence type="ECO:0000256" key="6">
    <source>
        <dbReference type="ARBA" id="ARBA00022573"/>
    </source>
</evidence>
<dbReference type="EC" id="2.4.2.21" evidence="4 11"/>
<evidence type="ECO:0000256" key="4">
    <source>
        <dbReference type="ARBA" id="ARBA00011991"/>
    </source>
</evidence>
<keyword evidence="7 11" id="KW-0328">Glycosyltransferase</keyword>
<comment type="catalytic activity">
    <reaction evidence="10 11">
        <text>5,6-dimethylbenzimidazole + nicotinate beta-D-ribonucleotide = alpha-ribazole 5'-phosphate + nicotinate + H(+)</text>
        <dbReference type="Rhea" id="RHEA:11196"/>
        <dbReference type="ChEBI" id="CHEBI:15378"/>
        <dbReference type="ChEBI" id="CHEBI:15890"/>
        <dbReference type="ChEBI" id="CHEBI:32544"/>
        <dbReference type="ChEBI" id="CHEBI:57502"/>
        <dbReference type="ChEBI" id="CHEBI:57918"/>
        <dbReference type="EC" id="2.4.2.21"/>
    </reaction>
</comment>
<evidence type="ECO:0000256" key="1">
    <source>
        <dbReference type="ARBA" id="ARBA00002197"/>
    </source>
</evidence>
<dbReference type="NCBIfam" id="TIGR03160">
    <property type="entry name" value="cobT_DBIPRT"/>
    <property type="match status" value="1"/>
</dbReference>
<evidence type="ECO:0000256" key="9">
    <source>
        <dbReference type="ARBA" id="ARBA00030686"/>
    </source>
</evidence>
<keyword evidence="6 11" id="KW-0169">Cobalamin biosynthesis</keyword>
<feature type="active site" description="Proton acceptor" evidence="11">
    <location>
        <position position="324"/>
    </location>
</feature>
<dbReference type="InterPro" id="IPR017846">
    <property type="entry name" value="Nict_dMeBzImd_PRibTrfase_bact"/>
</dbReference>
<reference evidence="12" key="2">
    <citation type="journal article" date="2021" name="PeerJ">
        <title>Extensive microbial diversity within the chicken gut microbiome revealed by metagenomics and culture.</title>
        <authorList>
            <person name="Gilroy R."/>
            <person name="Ravi A."/>
            <person name="Getino M."/>
            <person name="Pursley I."/>
            <person name="Horton D.L."/>
            <person name="Alikhan N.F."/>
            <person name="Baker D."/>
            <person name="Gharbi K."/>
            <person name="Hall N."/>
            <person name="Watson M."/>
            <person name="Adriaenssens E.M."/>
            <person name="Foster-Nyarko E."/>
            <person name="Jarju S."/>
            <person name="Secka A."/>
            <person name="Antonio M."/>
            <person name="Oren A."/>
            <person name="Chaudhuri R.R."/>
            <person name="La Ragione R."/>
            <person name="Hildebrand F."/>
            <person name="Pallen M.J."/>
        </authorList>
    </citation>
    <scope>NUCLEOTIDE SEQUENCE</scope>
    <source>
        <strain evidence="12">6086</strain>
    </source>
</reference>
<accession>A0A9D1FRT9</accession>
<dbReference type="HAMAP" id="MF_00230">
    <property type="entry name" value="CobT"/>
    <property type="match status" value="1"/>
</dbReference>
<dbReference type="FunFam" id="3.40.50.10210:FF:000001">
    <property type="entry name" value="Nicotinate-nucleotide--dimethylbenzimidazole phosphoribosyltransferase"/>
    <property type="match status" value="1"/>
</dbReference>
<comment type="similarity">
    <text evidence="3 11">Belongs to the CobT family.</text>
</comment>
<evidence type="ECO:0000256" key="3">
    <source>
        <dbReference type="ARBA" id="ARBA00007110"/>
    </source>
</evidence>
<dbReference type="GO" id="GO:0008939">
    <property type="term" value="F:nicotinate-nucleotide-dimethylbenzimidazole phosphoribosyltransferase activity"/>
    <property type="evidence" value="ECO:0007669"/>
    <property type="project" value="UniProtKB-UniRule"/>
</dbReference>
<comment type="function">
    <text evidence="1 11">Catalyzes the synthesis of alpha-ribazole-5'-phosphate from nicotinate mononucleotide (NAMN) and 5,6-dimethylbenzimidazole (DMB).</text>
</comment>
<dbReference type="NCBIfam" id="NF000996">
    <property type="entry name" value="PRK00105.1"/>
    <property type="match status" value="1"/>
</dbReference>